<evidence type="ECO:0000256" key="3">
    <source>
        <dbReference type="ARBA" id="ARBA00022806"/>
    </source>
</evidence>
<organism evidence="8 9">
    <name type="scientific">Chiloscyllium punctatum</name>
    <name type="common">Brownbanded bambooshark</name>
    <name type="synonym">Hemiscyllium punctatum</name>
    <dbReference type="NCBI Taxonomy" id="137246"/>
    <lineage>
        <taxon>Eukaryota</taxon>
        <taxon>Metazoa</taxon>
        <taxon>Chordata</taxon>
        <taxon>Craniata</taxon>
        <taxon>Vertebrata</taxon>
        <taxon>Chondrichthyes</taxon>
        <taxon>Elasmobranchii</taxon>
        <taxon>Galeomorphii</taxon>
        <taxon>Galeoidea</taxon>
        <taxon>Orectolobiformes</taxon>
        <taxon>Hemiscylliidae</taxon>
        <taxon>Chiloscyllium</taxon>
    </lineage>
</organism>
<keyword evidence="3" id="KW-0378">Hydrolase</keyword>
<feature type="domain" description="SNF2 N-terminal" evidence="7">
    <location>
        <begin position="101"/>
        <end position="141"/>
    </location>
</feature>
<evidence type="ECO:0000313" key="9">
    <source>
        <dbReference type="Proteomes" id="UP000287033"/>
    </source>
</evidence>
<comment type="caution">
    <text evidence="8">The sequence shown here is derived from an EMBL/GenBank/DDBJ whole genome shotgun (WGS) entry which is preliminary data.</text>
</comment>
<keyword evidence="2" id="KW-0547">Nucleotide-binding</keyword>
<dbReference type="GO" id="GO:0006338">
    <property type="term" value="P:chromatin remodeling"/>
    <property type="evidence" value="ECO:0007669"/>
    <property type="project" value="TreeGrafter"/>
</dbReference>
<feature type="non-terminal residue" evidence="8">
    <location>
        <position position="1"/>
    </location>
</feature>
<dbReference type="SUPFAM" id="SSF52540">
    <property type="entry name" value="P-loop containing nucleoside triphosphate hydrolases"/>
    <property type="match status" value="1"/>
</dbReference>
<dbReference type="GO" id="GO:0042393">
    <property type="term" value="F:histone binding"/>
    <property type="evidence" value="ECO:0007669"/>
    <property type="project" value="TreeGrafter"/>
</dbReference>
<dbReference type="GO" id="GO:0004386">
    <property type="term" value="F:helicase activity"/>
    <property type="evidence" value="ECO:0007669"/>
    <property type="project" value="UniProtKB-KW"/>
</dbReference>
<name>A0A401THX3_CHIPU</name>
<dbReference type="FunFam" id="3.40.50.10810:FF:000151">
    <property type="entry name" value="Snf2-related CREBBP activator protein"/>
    <property type="match status" value="1"/>
</dbReference>
<dbReference type="InterPro" id="IPR027417">
    <property type="entry name" value="P-loop_NTPase"/>
</dbReference>
<dbReference type="EMBL" id="BEZZ01072998">
    <property type="protein sequence ID" value="GCC42208.1"/>
    <property type="molecule type" value="Genomic_DNA"/>
</dbReference>
<comment type="subcellular location">
    <subcellularLocation>
        <location evidence="1">Nucleus</location>
    </subcellularLocation>
</comment>
<feature type="compositionally biased region" description="Acidic residues" evidence="6">
    <location>
        <begin position="7"/>
        <end position="34"/>
    </location>
</feature>
<accession>A0A401THX3</accession>
<protein>
    <recommendedName>
        <fullName evidence="7">SNF2 N-terminal domain-containing protein</fullName>
    </recommendedName>
</protein>
<sequence>SDNSSATDEDEDEEEDEEEEDDDDGEDNTDEDIGVEYLIQGEDGDGELNQELAPGDARGPKKEITDIAAAAESLQPKGYTLATTQVKTPVPSLLRGTLREYQHIGLDWLVTMYEKKLNGILADEMGLGKTIQTIALLAHLAIEK</sequence>
<dbReference type="GO" id="GO:0000812">
    <property type="term" value="C:Swr1 complex"/>
    <property type="evidence" value="ECO:0007669"/>
    <property type="project" value="TreeGrafter"/>
</dbReference>
<reference evidence="8 9" key="1">
    <citation type="journal article" date="2018" name="Nat. Ecol. Evol.">
        <title>Shark genomes provide insights into elasmobranch evolution and the origin of vertebrates.</title>
        <authorList>
            <person name="Hara Y"/>
            <person name="Yamaguchi K"/>
            <person name="Onimaru K"/>
            <person name="Kadota M"/>
            <person name="Koyanagi M"/>
            <person name="Keeley SD"/>
            <person name="Tatsumi K"/>
            <person name="Tanaka K"/>
            <person name="Motone F"/>
            <person name="Kageyama Y"/>
            <person name="Nozu R"/>
            <person name="Adachi N"/>
            <person name="Nishimura O"/>
            <person name="Nakagawa R"/>
            <person name="Tanegashima C"/>
            <person name="Kiyatake I"/>
            <person name="Matsumoto R"/>
            <person name="Murakumo K"/>
            <person name="Nishida K"/>
            <person name="Terakita A"/>
            <person name="Kuratani S"/>
            <person name="Sato K"/>
            <person name="Hyodo S Kuraku.S."/>
        </authorList>
    </citation>
    <scope>NUCLEOTIDE SEQUENCE [LARGE SCALE GENOMIC DNA]</scope>
</reference>
<keyword evidence="5" id="KW-0238">DNA-binding</keyword>
<dbReference type="InterPro" id="IPR038718">
    <property type="entry name" value="SNF2-like_sf"/>
</dbReference>
<keyword evidence="3" id="KW-0347">Helicase</keyword>
<dbReference type="STRING" id="137246.A0A401THX3"/>
<dbReference type="AlphaFoldDB" id="A0A401THX3"/>
<dbReference type="OrthoDB" id="372624at2759"/>
<gene>
    <name evidence="8" type="ORF">chiPu_0026130</name>
</gene>
<dbReference type="InterPro" id="IPR000330">
    <property type="entry name" value="SNF2_N"/>
</dbReference>
<dbReference type="GO" id="GO:0016887">
    <property type="term" value="F:ATP hydrolysis activity"/>
    <property type="evidence" value="ECO:0007669"/>
    <property type="project" value="TreeGrafter"/>
</dbReference>
<evidence type="ECO:0000256" key="4">
    <source>
        <dbReference type="ARBA" id="ARBA00022840"/>
    </source>
</evidence>
<dbReference type="GO" id="GO:0005524">
    <property type="term" value="F:ATP binding"/>
    <property type="evidence" value="ECO:0007669"/>
    <property type="project" value="UniProtKB-KW"/>
</dbReference>
<dbReference type="InterPro" id="IPR050520">
    <property type="entry name" value="INO80/SWR1_helicase"/>
</dbReference>
<dbReference type="PANTHER" id="PTHR45685:SF1">
    <property type="entry name" value="HELICASE SRCAP"/>
    <property type="match status" value="1"/>
</dbReference>
<evidence type="ECO:0000256" key="2">
    <source>
        <dbReference type="ARBA" id="ARBA00022741"/>
    </source>
</evidence>
<dbReference type="Proteomes" id="UP000287033">
    <property type="component" value="Unassembled WGS sequence"/>
</dbReference>
<proteinExistence type="predicted"/>
<dbReference type="Pfam" id="PF00176">
    <property type="entry name" value="SNF2-rel_dom"/>
    <property type="match status" value="1"/>
</dbReference>
<evidence type="ECO:0000256" key="5">
    <source>
        <dbReference type="ARBA" id="ARBA00023125"/>
    </source>
</evidence>
<feature type="non-terminal residue" evidence="8">
    <location>
        <position position="144"/>
    </location>
</feature>
<keyword evidence="4" id="KW-0067">ATP-binding</keyword>
<dbReference type="PANTHER" id="PTHR45685">
    <property type="entry name" value="HELICASE SRCAP-RELATED"/>
    <property type="match status" value="1"/>
</dbReference>
<evidence type="ECO:0000313" key="8">
    <source>
        <dbReference type="EMBL" id="GCC42208.1"/>
    </source>
</evidence>
<dbReference type="GO" id="GO:0003677">
    <property type="term" value="F:DNA binding"/>
    <property type="evidence" value="ECO:0007669"/>
    <property type="project" value="UniProtKB-KW"/>
</dbReference>
<keyword evidence="9" id="KW-1185">Reference proteome</keyword>
<evidence type="ECO:0000256" key="6">
    <source>
        <dbReference type="SAM" id="MobiDB-lite"/>
    </source>
</evidence>
<dbReference type="Gene3D" id="3.40.50.10810">
    <property type="entry name" value="Tandem AAA-ATPase domain"/>
    <property type="match status" value="1"/>
</dbReference>
<evidence type="ECO:0000259" key="7">
    <source>
        <dbReference type="Pfam" id="PF00176"/>
    </source>
</evidence>
<feature type="region of interest" description="Disordered" evidence="6">
    <location>
        <begin position="1"/>
        <end position="60"/>
    </location>
</feature>
<evidence type="ECO:0000256" key="1">
    <source>
        <dbReference type="ARBA" id="ARBA00004123"/>
    </source>
</evidence>